<accession>A0A9D2M3R5</accession>
<proteinExistence type="inferred from homology"/>
<dbReference type="HAMAP" id="MF_00839">
    <property type="entry name" value="HPF"/>
    <property type="match status" value="1"/>
</dbReference>
<dbReference type="InterPro" id="IPR036567">
    <property type="entry name" value="RHF-like"/>
</dbReference>
<dbReference type="InterPro" id="IPR032528">
    <property type="entry name" value="Ribosom_S30AE_C"/>
</dbReference>
<dbReference type="GO" id="GO:0045900">
    <property type="term" value="P:negative regulation of translational elongation"/>
    <property type="evidence" value="ECO:0007669"/>
    <property type="project" value="TreeGrafter"/>
</dbReference>
<comment type="subunit">
    <text evidence="2">Interacts with 100S ribosomes.</text>
</comment>
<dbReference type="Pfam" id="PF16321">
    <property type="entry name" value="Ribosom_S30AE_C"/>
    <property type="match status" value="1"/>
</dbReference>
<organism evidence="4 5">
    <name type="scientific">Candidatus Ruthenibacterium avium</name>
    <dbReference type="NCBI Taxonomy" id="2838751"/>
    <lineage>
        <taxon>Bacteria</taxon>
        <taxon>Bacillati</taxon>
        <taxon>Bacillota</taxon>
        <taxon>Clostridia</taxon>
        <taxon>Eubacteriales</taxon>
        <taxon>Oscillospiraceae</taxon>
        <taxon>Ruthenibacterium</taxon>
    </lineage>
</organism>
<dbReference type="GO" id="GO:0022627">
    <property type="term" value="C:cytosolic small ribosomal subunit"/>
    <property type="evidence" value="ECO:0007669"/>
    <property type="project" value="TreeGrafter"/>
</dbReference>
<reference evidence="4" key="1">
    <citation type="journal article" date="2021" name="PeerJ">
        <title>Extensive microbial diversity within the chicken gut microbiome revealed by metagenomics and culture.</title>
        <authorList>
            <person name="Gilroy R."/>
            <person name="Ravi A."/>
            <person name="Getino M."/>
            <person name="Pursley I."/>
            <person name="Horton D.L."/>
            <person name="Alikhan N.F."/>
            <person name="Baker D."/>
            <person name="Gharbi K."/>
            <person name="Hall N."/>
            <person name="Watson M."/>
            <person name="Adriaenssens E.M."/>
            <person name="Foster-Nyarko E."/>
            <person name="Jarju S."/>
            <person name="Secka A."/>
            <person name="Antonio M."/>
            <person name="Oren A."/>
            <person name="Chaudhuri R.R."/>
            <person name="La Ragione R."/>
            <person name="Hildebrand F."/>
            <person name="Pallen M.J."/>
        </authorList>
    </citation>
    <scope>NUCLEOTIDE SEQUENCE</scope>
    <source>
        <strain evidence="4">ChiBcec8-14828</strain>
    </source>
</reference>
<comment type="similarity">
    <text evidence="2">Belongs to the HPF/YfiA ribosome-associated protein family. Long HPF subfamily.</text>
</comment>
<comment type="subcellular location">
    <subcellularLocation>
        <location evidence="2">Cytoplasm</location>
    </subcellularLocation>
</comment>
<dbReference type="PANTHER" id="PTHR33231:SF1">
    <property type="entry name" value="30S RIBOSOMAL PROTEIN"/>
    <property type="match status" value="1"/>
</dbReference>
<reference evidence="4" key="2">
    <citation type="submission" date="2021-04" db="EMBL/GenBank/DDBJ databases">
        <authorList>
            <person name="Gilroy R."/>
        </authorList>
    </citation>
    <scope>NUCLEOTIDE SEQUENCE</scope>
    <source>
        <strain evidence="4">ChiBcec8-14828</strain>
    </source>
</reference>
<dbReference type="Pfam" id="PF02482">
    <property type="entry name" value="Ribosomal_S30AE"/>
    <property type="match status" value="1"/>
</dbReference>
<evidence type="ECO:0000256" key="1">
    <source>
        <dbReference type="ARBA" id="ARBA00022845"/>
    </source>
</evidence>
<gene>
    <name evidence="4" type="primary">raiA</name>
    <name evidence="2" type="synonym">hpf</name>
    <name evidence="4" type="ORF">H9943_06900</name>
</gene>
<dbReference type="GO" id="GO:0043024">
    <property type="term" value="F:ribosomal small subunit binding"/>
    <property type="evidence" value="ECO:0007669"/>
    <property type="project" value="TreeGrafter"/>
</dbReference>
<name>A0A9D2M3R5_9FIRM</name>
<dbReference type="InterPro" id="IPR050574">
    <property type="entry name" value="HPF/YfiA_ribosome-assoc"/>
</dbReference>
<dbReference type="PANTHER" id="PTHR33231">
    <property type="entry name" value="30S RIBOSOMAL PROTEIN"/>
    <property type="match status" value="1"/>
</dbReference>
<keyword evidence="1 2" id="KW-0810">Translation regulation</keyword>
<dbReference type="InterPro" id="IPR034694">
    <property type="entry name" value="HPF_long/plastid"/>
</dbReference>
<dbReference type="AlphaFoldDB" id="A0A9D2M3R5"/>
<dbReference type="Gene3D" id="3.30.160.100">
    <property type="entry name" value="Ribosome hibernation promotion factor-like"/>
    <property type="match status" value="1"/>
</dbReference>
<protein>
    <recommendedName>
        <fullName evidence="2">Ribosome hibernation promoting factor</fullName>
        <shortName evidence="2">HPF</shortName>
    </recommendedName>
</protein>
<dbReference type="InterPro" id="IPR003489">
    <property type="entry name" value="RHF/RaiA"/>
</dbReference>
<keyword evidence="2" id="KW-0963">Cytoplasm</keyword>
<comment type="function">
    <text evidence="2">Required for dimerization of active 70S ribosomes into 100S ribosomes in stationary phase; 100S ribosomes are translationally inactive and sometimes present during exponential growth.</text>
</comment>
<feature type="domain" description="Sigma 54 modulation/S30EA ribosomal protein C-terminal" evidence="3">
    <location>
        <begin position="117"/>
        <end position="172"/>
    </location>
</feature>
<dbReference type="InterPro" id="IPR038416">
    <property type="entry name" value="Ribosom_S30AE_C_sf"/>
</dbReference>
<evidence type="ECO:0000313" key="4">
    <source>
        <dbReference type="EMBL" id="HJB40109.1"/>
    </source>
</evidence>
<dbReference type="SUPFAM" id="SSF69754">
    <property type="entry name" value="Ribosome binding protein Y (YfiA homologue)"/>
    <property type="match status" value="1"/>
</dbReference>
<evidence type="ECO:0000313" key="5">
    <source>
        <dbReference type="Proteomes" id="UP000824209"/>
    </source>
</evidence>
<evidence type="ECO:0000259" key="3">
    <source>
        <dbReference type="Pfam" id="PF16321"/>
    </source>
</evidence>
<dbReference type="EMBL" id="DWYA01000058">
    <property type="protein sequence ID" value="HJB40109.1"/>
    <property type="molecule type" value="Genomic_DNA"/>
</dbReference>
<dbReference type="NCBIfam" id="TIGR00741">
    <property type="entry name" value="yfiA"/>
    <property type="match status" value="1"/>
</dbReference>
<comment type="caution">
    <text evidence="4">The sequence shown here is derived from an EMBL/GenBank/DDBJ whole genome shotgun (WGS) entry which is preliminary data.</text>
</comment>
<dbReference type="CDD" id="cd00552">
    <property type="entry name" value="RaiA"/>
    <property type="match status" value="1"/>
</dbReference>
<dbReference type="Proteomes" id="UP000824209">
    <property type="component" value="Unassembled WGS sequence"/>
</dbReference>
<dbReference type="Gene3D" id="3.30.505.50">
    <property type="entry name" value="Sigma 54 modulation/S30EA ribosomal protein, C-terminal domain"/>
    <property type="match status" value="1"/>
</dbReference>
<evidence type="ECO:0000256" key="2">
    <source>
        <dbReference type="HAMAP-Rule" id="MF_00839"/>
    </source>
</evidence>
<sequence>MKITCTGRKVTLKEAFLERVEKKLAKLDKFFSDDAQAQVTVTVEKDWQTVEITVRDKGFASRAEKSGDRMEEAFDSALDLLTRRIIKNRKKLENRVCQPAVQDYIAQEYTSGDPVDEQYDVIREKHFIVKPCTVEEAILQMNMLGHAFFLYRDADTDSVQVVYRRKNGSYGVLVPENN</sequence>